<dbReference type="PROSITE" id="PS50977">
    <property type="entry name" value="HTH_TETR_2"/>
    <property type="match status" value="1"/>
</dbReference>
<evidence type="ECO:0000313" key="6">
    <source>
        <dbReference type="Proteomes" id="UP001548832"/>
    </source>
</evidence>
<accession>A0ABV2DQV8</accession>
<dbReference type="RefSeq" id="WP_354464616.1">
    <property type="nucleotide sequence ID" value="NZ_JBEWSZ010000009.1"/>
</dbReference>
<name>A0ABV2DQV8_9HYPH</name>
<dbReference type="Pfam" id="PF00440">
    <property type="entry name" value="TetR_N"/>
    <property type="match status" value="1"/>
</dbReference>
<dbReference type="Pfam" id="PF17918">
    <property type="entry name" value="TetR_C_15"/>
    <property type="match status" value="1"/>
</dbReference>
<dbReference type="PANTHER" id="PTHR30055:SF226">
    <property type="entry name" value="HTH-TYPE TRANSCRIPTIONAL REGULATOR PKSA"/>
    <property type="match status" value="1"/>
</dbReference>
<dbReference type="Proteomes" id="UP001548832">
    <property type="component" value="Unassembled WGS sequence"/>
</dbReference>
<dbReference type="EMBL" id="JBEWSZ010000009">
    <property type="protein sequence ID" value="MET2832395.1"/>
    <property type="molecule type" value="Genomic_DNA"/>
</dbReference>
<dbReference type="PROSITE" id="PS01081">
    <property type="entry name" value="HTH_TETR_1"/>
    <property type="match status" value="1"/>
</dbReference>
<evidence type="ECO:0000259" key="4">
    <source>
        <dbReference type="PROSITE" id="PS50977"/>
    </source>
</evidence>
<evidence type="ECO:0000313" key="5">
    <source>
        <dbReference type="EMBL" id="MET2832395.1"/>
    </source>
</evidence>
<evidence type="ECO:0000256" key="2">
    <source>
        <dbReference type="PROSITE-ProRule" id="PRU00335"/>
    </source>
</evidence>
<dbReference type="InterPro" id="IPR050109">
    <property type="entry name" value="HTH-type_TetR-like_transc_reg"/>
</dbReference>
<dbReference type="InterPro" id="IPR009057">
    <property type="entry name" value="Homeodomain-like_sf"/>
</dbReference>
<proteinExistence type="predicted"/>
<dbReference type="InterPro" id="IPR023772">
    <property type="entry name" value="DNA-bd_HTH_TetR-type_CS"/>
</dbReference>
<feature type="domain" description="HTH tetR-type" evidence="4">
    <location>
        <begin position="22"/>
        <end position="82"/>
    </location>
</feature>
<keyword evidence="1 2" id="KW-0238">DNA-binding</keyword>
<protein>
    <submittedName>
        <fullName evidence="5">TetR/AcrR family transcriptional regulator</fullName>
    </submittedName>
</protein>
<evidence type="ECO:0000256" key="3">
    <source>
        <dbReference type="SAM" id="MobiDB-lite"/>
    </source>
</evidence>
<feature type="region of interest" description="Disordered" evidence="3">
    <location>
        <begin position="1"/>
        <end position="21"/>
    </location>
</feature>
<sequence length="205" mass="22199">MTSEKARASVSNPRAPQQKRGRQRVAALMASAAQLFVEKGFDATTMTEIAARAGAAIGTLYLFFPTKEALAEAILAEHAESLSTQLDALQERAKGLAPAAIADALFDVLGAFLAAHPAYSALLDLPGDDGWRRAMRARRRTQIAALFARAEPPLPAGQAERLAVIVPQLMRIPLALVGEKRLRDGVLEELRLMLARHLRQVGTER</sequence>
<comment type="caution">
    <text evidence="5">The sequence shown here is derived from an EMBL/GenBank/DDBJ whole genome shotgun (WGS) entry which is preliminary data.</text>
</comment>
<organism evidence="5 6">
    <name type="scientific">Mesorhizobium shangrilense</name>
    <dbReference type="NCBI Taxonomy" id="460060"/>
    <lineage>
        <taxon>Bacteria</taxon>
        <taxon>Pseudomonadati</taxon>
        <taxon>Pseudomonadota</taxon>
        <taxon>Alphaproteobacteria</taxon>
        <taxon>Hyphomicrobiales</taxon>
        <taxon>Phyllobacteriaceae</taxon>
        <taxon>Mesorhizobium</taxon>
    </lineage>
</organism>
<feature type="DNA-binding region" description="H-T-H motif" evidence="2">
    <location>
        <begin position="45"/>
        <end position="64"/>
    </location>
</feature>
<gene>
    <name evidence="5" type="ORF">ABVQ20_36185</name>
</gene>
<dbReference type="SUPFAM" id="SSF46689">
    <property type="entry name" value="Homeodomain-like"/>
    <property type="match status" value="1"/>
</dbReference>
<evidence type="ECO:0000256" key="1">
    <source>
        <dbReference type="ARBA" id="ARBA00023125"/>
    </source>
</evidence>
<dbReference type="PRINTS" id="PR00455">
    <property type="entry name" value="HTHTETR"/>
</dbReference>
<reference evidence="5 6" key="1">
    <citation type="submission" date="2024-06" db="EMBL/GenBank/DDBJ databases">
        <authorList>
            <person name="Kim D.-U."/>
        </authorList>
    </citation>
    <scope>NUCLEOTIDE SEQUENCE [LARGE SCALE GENOMIC DNA]</scope>
    <source>
        <strain evidence="5 6">KACC15460</strain>
    </source>
</reference>
<dbReference type="InterPro" id="IPR041669">
    <property type="entry name" value="TetR_C_15"/>
</dbReference>
<keyword evidence="6" id="KW-1185">Reference proteome</keyword>
<dbReference type="InterPro" id="IPR001647">
    <property type="entry name" value="HTH_TetR"/>
</dbReference>
<dbReference type="Gene3D" id="1.10.357.10">
    <property type="entry name" value="Tetracycline Repressor, domain 2"/>
    <property type="match status" value="1"/>
</dbReference>
<dbReference type="PANTHER" id="PTHR30055">
    <property type="entry name" value="HTH-TYPE TRANSCRIPTIONAL REGULATOR RUTR"/>
    <property type="match status" value="1"/>
</dbReference>